<dbReference type="GO" id="GO:0005886">
    <property type="term" value="C:plasma membrane"/>
    <property type="evidence" value="ECO:0007669"/>
    <property type="project" value="TreeGrafter"/>
</dbReference>
<evidence type="ECO:0000256" key="2">
    <source>
        <dbReference type="ARBA" id="ARBA00034247"/>
    </source>
</evidence>
<dbReference type="Gene3D" id="3.30.70.270">
    <property type="match status" value="1"/>
</dbReference>
<dbReference type="GO" id="GO:0052621">
    <property type="term" value="F:diguanylate cyclase activity"/>
    <property type="evidence" value="ECO:0007669"/>
    <property type="project" value="UniProtKB-EC"/>
</dbReference>
<comment type="caution">
    <text evidence="3">Lacks conserved residue(s) required for the propagation of feature annotation.</text>
</comment>
<evidence type="ECO:0000313" key="7">
    <source>
        <dbReference type="Proteomes" id="UP000325134"/>
    </source>
</evidence>
<protein>
    <recommendedName>
        <fullName evidence="1">diguanylate cyclase</fullName>
        <ecNumber evidence="1">2.7.7.65</ecNumber>
    </recommendedName>
</protein>
<dbReference type="InterPro" id="IPR011006">
    <property type="entry name" value="CheY-like_superfamily"/>
</dbReference>
<dbReference type="EMBL" id="FQVK01000023">
    <property type="protein sequence ID" value="SHF24491.1"/>
    <property type="molecule type" value="Genomic_DNA"/>
</dbReference>
<dbReference type="GO" id="GO:0043709">
    <property type="term" value="P:cell adhesion involved in single-species biofilm formation"/>
    <property type="evidence" value="ECO:0007669"/>
    <property type="project" value="TreeGrafter"/>
</dbReference>
<evidence type="ECO:0000259" key="5">
    <source>
        <dbReference type="PROSITE" id="PS50887"/>
    </source>
</evidence>
<comment type="catalytic activity">
    <reaction evidence="2">
        <text>2 GTP = 3',3'-c-di-GMP + 2 diphosphate</text>
        <dbReference type="Rhea" id="RHEA:24898"/>
        <dbReference type="ChEBI" id="CHEBI:33019"/>
        <dbReference type="ChEBI" id="CHEBI:37565"/>
        <dbReference type="ChEBI" id="CHEBI:58805"/>
        <dbReference type="EC" id="2.7.7.65"/>
    </reaction>
</comment>
<keyword evidence="7" id="KW-1185">Reference proteome</keyword>
<evidence type="ECO:0000259" key="4">
    <source>
        <dbReference type="PROSITE" id="PS50110"/>
    </source>
</evidence>
<evidence type="ECO:0000256" key="1">
    <source>
        <dbReference type="ARBA" id="ARBA00012528"/>
    </source>
</evidence>
<dbReference type="GO" id="GO:1902201">
    <property type="term" value="P:negative regulation of bacterial-type flagellum-dependent cell motility"/>
    <property type="evidence" value="ECO:0007669"/>
    <property type="project" value="TreeGrafter"/>
</dbReference>
<dbReference type="PROSITE" id="PS50110">
    <property type="entry name" value="RESPONSE_REGULATORY"/>
    <property type="match status" value="1"/>
</dbReference>
<dbReference type="Proteomes" id="UP000325134">
    <property type="component" value="Unassembled WGS sequence"/>
</dbReference>
<dbReference type="Gene3D" id="3.40.50.2300">
    <property type="match status" value="1"/>
</dbReference>
<dbReference type="InterPro" id="IPR001789">
    <property type="entry name" value="Sig_transdc_resp-reg_receiver"/>
</dbReference>
<sequence>MSVQGTILVLDGVSTNRIMLKVQLTAAWYQVAQGDKLAGLPALLRRVQPDLVLTAMTLPDGTASEVKKLVQSDPQLRDVPVVAIAQQNDKTARLRALSDGLDDVLPYPFKDTYLLARVRSLLRARAETQDLRGRNDVQSIGFSEAPDPFVARTRTDRIAVLARSASRGAIWRRALAELSGQTISAHTIPNLRGLLSGSIPDAIVVDLDRDAQGLNLLTDLKSRKGTRKTAVIGVIADDNAALAADALDRGADAICMGGFCAHEISLRIGALIARKAQDDHMRAALRRGLEDSLIDPLTGLNNRRFALSALARIMARSKETGRGYAIMLADLDHFKSINDRFGHAAGDQILIEAAKRMKRNLGPGAFLARIGGEEFLIGMPDTTEAEAKRKAHEICTRISATPFVLPDVPTRLTVTVSVGLKLCDPHTNPNAEGSGAALNLIKCADQALYAAKRCGRNQVRLSAA</sequence>
<dbReference type="EC" id="2.7.7.65" evidence="1"/>
<dbReference type="Pfam" id="PF00072">
    <property type="entry name" value="Response_reg"/>
    <property type="match status" value="1"/>
</dbReference>
<dbReference type="InterPro" id="IPR043128">
    <property type="entry name" value="Rev_trsase/Diguanyl_cyclase"/>
</dbReference>
<feature type="domain" description="Response regulatory" evidence="4">
    <location>
        <begin position="6"/>
        <end position="122"/>
    </location>
</feature>
<dbReference type="PANTHER" id="PTHR45138">
    <property type="entry name" value="REGULATORY COMPONENTS OF SENSORY TRANSDUCTION SYSTEM"/>
    <property type="match status" value="1"/>
</dbReference>
<reference evidence="6 7" key="1">
    <citation type="submission" date="2016-11" db="EMBL/GenBank/DDBJ databases">
        <authorList>
            <person name="Varghese N."/>
            <person name="Submissions S."/>
        </authorList>
    </citation>
    <scope>NUCLEOTIDE SEQUENCE [LARGE SCALE GENOMIC DNA]</scope>
    <source>
        <strain evidence="6 7">DSM 29341</strain>
    </source>
</reference>
<organism evidence="6 7">
    <name type="scientific">Ruegeria intermedia</name>
    <dbReference type="NCBI Taxonomy" id="996115"/>
    <lineage>
        <taxon>Bacteria</taxon>
        <taxon>Pseudomonadati</taxon>
        <taxon>Pseudomonadota</taxon>
        <taxon>Alphaproteobacteria</taxon>
        <taxon>Rhodobacterales</taxon>
        <taxon>Roseobacteraceae</taxon>
        <taxon>Ruegeria</taxon>
    </lineage>
</organism>
<dbReference type="CDD" id="cd01949">
    <property type="entry name" value="GGDEF"/>
    <property type="match status" value="1"/>
</dbReference>
<proteinExistence type="predicted"/>
<dbReference type="SUPFAM" id="SSF55073">
    <property type="entry name" value="Nucleotide cyclase"/>
    <property type="match status" value="1"/>
</dbReference>
<dbReference type="GO" id="GO:0000160">
    <property type="term" value="P:phosphorelay signal transduction system"/>
    <property type="evidence" value="ECO:0007669"/>
    <property type="project" value="InterPro"/>
</dbReference>
<name>A0A1M5A2K3_9RHOB</name>
<dbReference type="Pfam" id="PF00990">
    <property type="entry name" value="GGDEF"/>
    <property type="match status" value="1"/>
</dbReference>
<dbReference type="FunFam" id="3.30.70.270:FF:000001">
    <property type="entry name" value="Diguanylate cyclase domain protein"/>
    <property type="match status" value="1"/>
</dbReference>
<evidence type="ECO:0000256" key="3">
    <source>
        <dbReference type="PROSITE-ProRule" id="PRU00169"/>
    </source>
</evidence>
<dbReference type="PANTHER" id="PTHR45138:SF9">
    <property type="entry name" value="DIGUANYLATE CYCLASE DGCM-RELATED"/>
    <property type="match status" value="1"/>
</dbReference>
<gene>
    <name evidence="6" type="ORF">SAMN05444279_12315</name>
</gene>
<dbReference type="AlphaFoldDB" id="A0A1M5A2K3"/>
<dbReference type="InterPro" id="IPR000160">
    <property type="entry name" value="GGDEF_dom"/>
</dbReference>
<dbReference type="InterPro" id="IPR029787">
    <property type="entry name" value="Nucleotide_cyclase"/>
</dbReference>
<dbReference type="SMART" id="SM00267">
    <property type="entry name" value="GGDEF"/>
    <property type="match status" value="1"/>
</dbReference>
<accession>A0A1M5A2K3</accession>
<dbReference type="SMART" id="SM00448">
    <property type="entry name" value="REC"/>
    <property type="match status" value="1"/>
</dbReference>
<dbReference type="SUPFAM" id="SSF52172">
    <property type="entry name" value="CheY-like"/>
    <property type="match status" value="2"/>
</dbReference>
<feature type="domain" description="GGDEF" evidence="5">
    <location>
        <begin position="322"/>
        <end position="464"/>
    </location>
</feature>
<dbReference type="NCBIfam" id="TIGR00254">
    <property type="entry name" value="GGDEF"/>
    <property type="match status" value="1"/>
</dbReference>
<evidence type="ECO:0000313" key="6">
    <source>
        <dbReference type="EMBL" id="SHF24491.1"/>
    </source>
</evidence>
<dbReference type="InterPro" id="IPR050469">
    <property type="entry name" value="Diguanylate_Cyclase"/>
</dbReference>
<dbReference type="RefSeq" id="WP_149776828.1">
    <property type="nucleotide sequence ID" value="NZ_FQVK01000023.1"/>
</dbReference>
<dbReference type="PROSITE" id="PS50887">
    <property type="entry name" value="GGDEF"/>
    <property type="match status" value="1"/>
</dbReference>
<dbReference type="OrthoDB" id="9812260at2"/>